<sequence length="118" mass="13288">MVNFFHRGVHVIDTQLYRQEAVFHVLSQHEITEPTYFIRDIVSCIPSAWLLPDPVSPTGIWDRQKCSISPRQLSSFGIISPEHTTKPEPWWGAKGSSIGHLGAQRVPQSSPEQVVQVS</sequence>
<gene>
    <name evidence="1" type="ORF">QAD02_005560</name>
</gene>
<proteinExistence type="predicted"/>
<comment type="caution">
    <text evidence="1">The sequence shown here is derived from an EMBL/GenBank/DDBJ whole genome shotgun (WGS) entry which is preliminary data.</text>
</comment>
<reference evidence="1" key="1">
    <citation type="submission" date="2023-04" db="EMBL/GenBank/DDBJ databases">
        <title>A chromosome-level genome assembly of the parasitoid wasp Eretmocerus hayati.</title>
        <authorList>
            <person name="Zhong Y."/>
            <person name="Liu S."/>
            <person name="Liu Y."/>
        </authorList>
    </citation>
    <scope>NUCLEOTIDE SEQUENCE</scope>
    <source>
        <strain evidence="1">ZJU_SS_LIU_2023</strain>
    </source>
</reference>
<keyword evidence="2" id="KW-1185">Reference proteome</keyword>
<dbReference type="Proteomes" id="UP001239111">
    <property type="component" value="Chromosome 3"/>
</dbReference>
<accession>A0ACC2NTV5</accession>
<organism evidence="1 2">
    <name type="scientific">Eretmocerus hayati</name>
    <dbReference type="NCBI Taxonomy" id="131215"/>
    <lineage>
        <taxon>Eukaryota</taxon>
        <taxon>Metazoa</taxon>
        <taxon>Ecdysozoa</taxon>
        <taxon>Arthropoda</taxon>
        <taxon>Hexapoda</taxon>
        <taxon>Insecta</taxon>
        <taxon>Pterygota</taxon>
        <taxon>Neoptera</taxon>
        <taxon>Endopterygota</taxon>
        <taxon>Hymenoptera</taxon>
        <taxon>Apocrita</taxon>
        <taxon>Proctotrupomorpha</taxon>
        <taxon>Chalcidoidea</taxon>
        <taxon>Aphelinidae</taxon>
        <taxon>Aphelininae</taxon>
        <taxon>Eretmocerus</taxon>
    </lineage>
</organism>
<evidence type="ECO:0000313" key="2">
    <source>
        <dbReference type="Proteomes" id="UP001239111"/>
    </source>
</evidence>
<name>A0ACC2NTV5_9HYME</name>
<dbReference type="EMBL" id="CM056743">
    <property type="protein sequence ID" value="KAJ8674298.1"/>
    <property type="molecule type" value="Genomic_DNA"/>
</dbReference>
<protein>
    <submittedName>
        <fullName evidence="1">Uncharacterized protein</fullName>
    </submittedName>
</protein>
<evidence type="ECO:0000313" key="1">
    <source>
        <dbReference type="EMBL" id="KAJ8674298.1"/>
    </source>
</evidence>